<keyword evidence="10" id="KW-1185">Reference proteome</keyword>
<accession>A0A9W2Y3B9</accession>
<dbReference type="SUPFAM" id="SSF48726">
    <property type="entry name" value="Immunoglobulin"/>
    <property type="match status" value="2"/>
</dbReference>
<feature type="transmembrane region" description="Helical" evidence="8">
    <location>
        <begin position="270"/>
        <end position="290"/>
    </location>
</feature>
<dbReference type="SMART" id="SM00409">
    <property type="entry name" value="IG"/>
    <property type="match status" value="2"/>
</dbReference>
<dbReference type="OrthoDB" id="8947657at2759"/>
<keyword evidence="5 8" id="KW-0472">Membrane</keyword>
<feature type="domain" description="Ig-like" evidence="9">
    <location>
        <begin position="41"/>
        <end position="123"/>
    </location>
</feature>
<dbReference type="RefSeq" id="XP_055368467.1">
    <property type="nucleotide sequence ID" value="XM_055512492.1"/>
</dbReference>
<keyword evidence="4" id="KW-0391">Immunity</keyword>
<keyword evidence="6" id="KW-1015">Disulfide bond</keyword>
<dbReference type="GO" id="GO:0009617">
    <property type="term" value="P:response to bacterium"/>
    <property type="evidence" value="ECO:0007669"/>
    <property type="project" value="TreeGrafter"/>
</dbReference>
<dbReference type="AlphaFoldDB" id="A0A9W2Y3B9"/>
<evidence type="ECO:0000256" key="3">
    <source>
        <dbReference type="ARBA" id="ARBA00022729"/>
    </source>
</evidence>
<evidence type="ECO:0000256" key="7">
    <source>
        <dbReference type="ARBA" id="ARBA00023180"/>
    </source>
</evidence>
<reference evidence="11 12" key="1">
    <citation type="submission" date="2025-04" db="UniProtKB">
        <authorList>
            <consortium name="RefSeq"/>
        </authorList>
    </citation>
    <scope>IDENTIFICATION</scope>
</reference>
<feature type="domain" description="Ig-like" evidence="9">
    <location>
        <begin position="153"/>
        <end position="267"/>
    </location>
</feature>
<dbReference type="InterPro" id="IPR003599">
    <property type="entry name" value="Ig_sub"/>
</dbReference>
<keyword evidence="8" id="KW-1133">Transmembrane helix</keyword>
<dbReference type="InterPro" id="IPR013783">
    <property type="entry name" value="Ig-like_fold"/>
</dbReference>
<sequence length="346" mass="37845">MVRTVWPITATQHHAEMILLSMFLLLHTGYALISVIIVELGEPVTFTCSFPDAQYSNTRVKWYKQSTGDSLKLITTLMKATLNPAFEEEFRFKRFSVNHTEVTSTLTINDTVQADEAVYHCAVITWSKDRWSGTYLGFKAFAFTGNSEKTSNYSVVQTSSVSDPVRPGDSVTLQCSVLSASDNKTCPGGPSVYWFRAGSDQSPPGIISTDGNNDCEQRSDSVKSCVYRFSKTISSSDAGTYRCAVATCGQMLFGTGTTLKIQETSLSSTTLGVVVLAVTVVASVFLLFAVKENKCECWTDSASLQEDVVQRNFKFPQRHQDTGVYSAVVFTVVKSDRGGARGTKAA</sequence>
<dbReference type="Pfam" id="PF07686">
    <property type="entry name" value="V-set"/>
    <property type="match status" value="1"/>
</dbReference>
<dbReference type="SMART" id="SM00406">
    <property type="entry name" value="IGv"/>
    <property type="match status" value="2"/>
</dbReference>
<keyword evidence="3" id="KW-0732">Signal</keyword>
<comment type="subcellular location">
    <subcellularLocation>
        <location evidence="1">Cell membrane</location>
    </subcellularLocation>
</comment>
<name>A0A9W2Y3B9_BETSP</name>
<evidence type="ECO:0000256" key="5">
    <source>
        <dbReference type="ARBA" id="ARBA00023136"/>
    </source>
</evidence>
<evidence type="ECO:0000256" key="4">
    <source>
        <dbReference type="ARBA" id="ARBA00022859"/>
    </source>
</evidence>
<dbReference type="PANTHER" id="PTHR19433">
    <property type="entry name" value="T-CELL RECEPTOR ALPHA CHAIN V REGION-RELATED"/>
    <property type="match status" value="1"/>
</dbReference>
<dbReference type="InterPro" id="IPR052051">
    <property type="entry name" value="TCR_complex_component"/>
</dbReference>
<dbReference type="CDD" id="cd00099">
    <property type="entry name" value="IgV"/>
    <property type="match status" value="2"/>
</dbReference>
<dbReference type="Gene3D" id="2.60.40.10">
    <property type="entry name" value="Immunoglobulins"/>
    <property type="match status" value="2"/>
</dbReference>
<gene>
    <name evidence="11 12" type="primary">LOC114865050</name>
</gene>
<dbReference type="RefSeq" id="XP_055368468.1">
    <property type="nucleotide sequence ID" value="XM_055512493.1"/>
</dbReference>
<evidence type="ECO:0000256" key="1">
    <source>
        <dbReference type="ARBA" id="ARBA00004236"/>
    </source>
</evidence>
<dbReference type="GO" id="GO:0005886">
    <property type="term" value="C:plasma membrane"/>
    <property type="evidence" value="ECO:0007669"/>
    <property type="project" value="UniProtKB-SubCell"/>
</dbReference>
<evidence type="ECO:0000256" key="2">
    <source>
        <dbReference type="ARBA" id="ARBA00022475"/>
    </source>
</evidence>
<keyword evidence="2" id="KW-1003">Cell membrane</keyword>
<evidence type="ECO:0000256" key="8">
    <source>
        <dbReference type="SAM" id="Phobius"/>
    </source>
</evidence>
<organism evidence="10 11">
    <name type="scientific">Betta splendens</name>
    <name type="common">Siamese fighting fish</name>
    <dbReference type="NCBI Taxonomy" id="158456"/>
    <lineage>
        <taxon>Eukaryota</taxon>
        <taxon>Metazoa</taxon>
        <taxon>Chordata</taxon>
        <taxon>Craniata</taxon>
        <taxon>Vertebrata</taxon>
        <taxon>Euteleostomi</taxon>
        <taxon>Actinopterygii</taxon>
        <taxon>Neopterygii</taxon>
        <taxon>Teleostei</taxon>
        <taxon>Neoteleostei</taxon>
        <taxon>Acanthomorphata</taxon>
        <taxon>Anabantaria</taxon>
        <taxon>Anabantiformes</taxon>
        <taxon>Anabantoidei</taxon>
        <taxon>Osphronemidae</taxon>
        <taxon>Betta</taxon>
    </lineage>
</organism>
<keyword evidence="7" id="KW-0325">Glycoprotein</keyword>
<dbReference type="PROSITE" id="PS50835">
    <property type="entry name" value="IG_LIKE"/>
    <property type="match status" value="2"/>
</dbReference>
<proteinExistence type="predicted"/>
<protein>
    <submittedName>
        <fullName evidence="11 12">Uncharacterized protein LOC114865050 isoform X1</fullName>
    </submittedName>
</protein>
<dbReference type="InterPro" id="IPR013106">
    <property type="entry name" value="Ig_V-set"/>
</dbReference>
<evidence type="ECO:0000256" key="6">
    <source>
        <dbReference type="ARBA" id="ARBA00023157"/>
    </source>
</evidence>
<evidence type="ECO:0000259" key="9">
    <source>
        <dbReference type="PROSITE" id="PS50835"/>
    </source>
</evidence>
<keyword evidence="8" id="KW-0812">Transmembrane</keyword>
<evidence type="ECO:0000313" key="12">
    <source>
        <dbReference type="RefSeq" id="XP_055368468.1"/>
    </source>
</evidence>
<evidence type="ECO:0000313" key="10">
    <source>
        <dbReference type="Proteomes" id="UP000515150"/>
    </source>
</evidence>
<dbReference type="InterPro" id="IPR007110">
    <property type="entry name" value="Ig-like_dom"/>
</dbReference>
<dbReference type="GeneID" id="114865050"/>
<dbReference type="GO" id="GO:0002376">
    <property type="term" value="P:immune system process"/>
    <property type="evidence" value="ECO:0007669"/>
    <property type="project" value="UniProtKB-KW"/>
</dbReference>
<dbReference type="Proteomes" id="UP000515150">
    <property type="component" value="Chromosome 10"/>
</dbReference>
<dbReference type="PANTHER" id="PTHR19433:SF133">
    <property type="entry name" value="IMMUNE-TYPE RECEPTOR 5 PRECURSOR-RELATED"/>
    <property type="match status" value="1"/>
</dbReference>
<dbReference type="InterPro" id="IPR036179">
    <property type="entry name" value="Ig-like_dom_sf"/>
</dbReference>
<evidence type="ECO:0000313" key="11">
    <source>
        <dbReference type="RefSeq" id="XP_055368467.1"/>
    </source>
</evidence>